<comment type="similarity">
    <text evidence="1">Belongs to the prokaryotic/mitochondrial release factor family.</text>
</comment>
<feature type="domain" description="Prokaryotic-type class I peptide chain release factors" evidence="3">
    <location>
        <begin position="26"/>
        <end position="42"/>
    </location>
</feature>
<evidence type="ECO:0000256" key="2">
    <source>
        <dbReference type="SAM" id="MobiDB-lite"/>
    </source>
</evidence>
<dbReference type="Gene3D" id="3.30.160.20">
    <property type="match status" value="1"/>
</dbReference>
<name>A0A7W6MRM1_9HYPH</name>
<dbReference type="FunFam" id="3.30.160.20:FF:000046">
    <property type="entry name" value="Peptidyl-tRNA hydrolase ICT1"/>
    <property type="match status" value="1"/>
</dbReference>
<dbReference type="PANTHER" id="PTHR47814">
    <property type="entry name" value="PEPTIDYL-TRNA HYDROLASE ARFB"/>
    <property type="match status" value="1"/>
</dbReference>
<feature type="compositionally biased region" description="Basic and acidic residues" evidence="2">
    <location>
        <begin position="121"/>
        <end position="137"/>
    </location>
</feature>
<accession>A0A7W6MRM1</accession>
<dbReference type="InterPro" id="IPR000352">
    <property type="entry name" value="Pep_chain_release_fac_I"/>
</dbReference>
<dbReference type="GO" id="GO:0072344">
    <property type="term" value="P:rescue of stalled ribosome"/>
    <property type="evidence" value="ECO:0007669"/>
    <property type="project" value="TreeGrafter"/>
</dbReference>
<evidence type="ECO:0000256" key="1">
    <source>
        <dbReference type="ARBA" id="ARBA00010835"/>
    </source>
</evidence>
<dbReference type="Proteomes" id="UP000588647">
    <property type="component" value="Unassembled WGS sequence"/>
</dbReference>
<dbReference type="GO" id="GO:0004045">
    <property type="term" value="F:peptidyl-tRNA hydrolase activity"/>
    <property type="evidence" value="ECO:0007669"/>
    <property type="project" value="TreeGrafter"/>
</dbReference>
<protein>
    <submittedName>
        <fullName evidence="4">Ribosome-associated protein</fullName>
    </submittedName>
</protein>
<dbReference type="SUPFAM" id="SSF75620">
    <property type="entry name" value="Release factor"/>
    <property type="match status" value="1"/>
</dbReference>
<dbReference type="NCBIfam" id="NF006718">
    <property type="entry name" value="PRK09256.1"/>
    <property type="match status" value="1"/>
</dbReference>
<dbReference type="PANTHER" id="PTHR47814:SF1">
    <property type="entry name" value="PEPTIDYL-TRNA HYDROLASE ARFB"/>
    <property type="match status" value="1"/>
</dbReference>
<comment type="caution">
    <text evidence="4">The sequence shown here is derived from an EMBL/GenBank/DDBJ whole genome shotgun (WGS) entry which is preliminary data.</text>
</comment>
<evidence type="ECO:0000313" key="4">
    <source>
        <dbReference type="EMBL" id="MBB4005280.1"/>
    </source>
</evidence>
<dbReference type="AlphaFoldDB" id="A0A7W6MRM1"/>
<keyword evidence="5" id="KW-1185">Reference proteome</keyword>
<organism evidence="4 5">
    <name type="scientific">Aurantimonas endophytica</name>
    <dbReference type="NCBI Taxonomy" id="1522175"/>
    <lineage>
        <taxon>Bacteria</taxon>
        <taxon>Pseudomonadati</taxon>
        <taxon>Pseudomonadota</taxon>
        <taxon>Alphaproteobacteria</taxon>
        <taxon>Hyphomicrobiales</taxon>
        <taxon>Aurantimonadaceae</taxon>
        <taxon>Aurantimonas</taxon>
    </lineage>
</organism>
<proteinExistence type="inferred from homology"/>
<dbReference type="EMBL" id="JACIEM010000006">
    <property type="protein sequence ID" value="MBB4005280.1"/>
    <property type="molecule type" value="Genomic_DNA"/>
</dbReference>
<dbReference type="Pfam" id="PF00472">
    <property type="entry name" value="RF-1"/>
    <property type="match status" value="1"/>
</dbReference>
<dbReference type="GO" id="GO:0043022">
    <property type="term" value="F:ribosome binding"/>
    <property type="evidence" value="ECO:0007669"/>
    <property type="project" value="TreeGrafter"/>
</dbReference>
<reference evidence="4 5" key="1">
    <citation type="submission" date="2020-08" db="EMBL/GenBank/DDBJ databases">
        <title>Genomic Encyclopedia of Type Strains, Phase IV (KMG-IV): sequencing the most valuable type-strain genomes for metagenomic binning, comparative biology and taxonomic classification.</title>
        <authorList>
            <person name="Goeker M."/>
        </authorList>
    </citation>
    <scope>NUCLEOTIDE SEQUENCE [LARGE SCALE GENOMIC DNA]</scope>
    <source>
        <strain evidence="4 5">DSM 103570</strain>
    </source>
</reference>
<sequence>MAAANDLQVTSRVIIPEAALEEQFIRAGGPGGQNVNKVSTAVQLRFQASRCEAVPPDARRRLLKLAGRRATKDGDILIEASRFRSQDRNREDARERLAELVREALKPPPPPRRKTKPTRGSVERRLKAKKGRGDIKRNRGPVAD</sequence>
<dbReference type="PROSITE" id="PS00745">
    <property type="entry name" value="RF_PROK_I"/>
    <property type="match status" value="1"/>
</dbReference>
<dbReference type="InterPro" id="IPR045853">
    <property type="entry name" value="Pep_chain_release_fac_I_sf"/>
</dbReference>
<evidence type="ECO:0000313" key="5">
    <source>
        <dbReference type="Proteomes" id="UP000588647"/>
    </source>
</evidence>
<feature type="region of interest" description="Disordered" evidence="2">
    <location>
        <begin position="101"/>
        <end position="144"/>
    </location>
</feature>
<evidence type="ECO:0000259" key="3">
    <source>
        <dbReference type="PROSITE" id="PS00745"/>
    </source>
</evidence>
<gene>
    <name evidence="4" type="ORF">GGR03_004379</name>
</gene>
<dbReference type="RefSeq" id="WP_183210858.1">
    <property type="nucleotide sequence ID" value="NZ_JAAAMM010000006.1"/>
</dbReference>
<dbReference type="GO" id="GO:0003747">
    <property type="term" value="F:translation release factor activity"/>
    <property type="evidence" value="ECO:0007669"/>
    <property type="project" value="InterPro"/>
</dbReference>